<dbReference type="EMBL" id="BFAV01000162">
    <property type="protein sequence ID" value="GBF35413.1"/>
    <property type="molecule type" value="Genomic_DNA"/>
</dbReference>
<comment type="caution">
    <text evidence="1">The sequence shown here is derived from an EMBL/GenBank/DDBJ whole genome shotgun (WGS) entry which is preliminary data.</text>
</comment>
<dbReference type="Proteomes" id="UP000239549">
    <property type="component" value="Unassembled WGS sequence"/>
</dbReference>
<dbReference type="AlphaFoldDB" id="A0A2L2XI95"/>
<evidence type="ECO:0000313" key="2">
    <source>
        <dbReference type="Proteomes" id="UP000239549"/>
    </source>
</evidence>
<evidence type="ECO:0000313" key="1">
    <source>
        <dbReference type="EMBL" id="GBF35413.1"/>
    </source>
</evidence>
<keyword evidence="2" id="KW-1185">Reference proteome</keyword>
<proteinExistence type="predicted"/>
<organism evidence="1 2">
    <name type="scientific">Desulfocucumis palustris</name>
    <dbReference type="NCBI Taxonomy" id="1898651"/>
    <lineage>
        <taxon>Bacteria</taxon>
        <taxon>Bacillati</taxon>
        <taxon>Bacillota</taxon>
        <taxon>Clostridia</taxon>
        <taxon>Eubacteriales</taxon>
        <taxon>Desulfocucumaceae</taxon>
        <taxon>Desulfocucumis</taxon>
    </lineage>
</organism>
<name>A0A2L2XI95_9FIRM</name>
<protein>
    <submittedName>
        <fullName evidence="1">Uncharacterized protein</fullName>
    </submittedName>
</protein>
<accession>A0A2L2XI95</accession>
<reference evidence="2" key="1">
    <citation type="submission" date="2018-02" db="EMBL/GenBank/DDBJ databases">
        <title>Genome sequence of Desulfocucumis palustris strain NAW-5.</title>
        <authorList>
            <person name="Watanabe M."/>
            <person name="Kojima H."/>
            <person name="Fukui M."/>
        </authorList>
    </citation>
    <scope>NUCLEOTIDE SEQUENCE [LARGE SCALE GENOMIC DNA]</scope>
    <source>
        <strain evidence="2">NAW-5</strain>
    </source>
</reference>
<sequence>MIGYHALMKQTSEGDQAEVASHNRAMVNVLKAGAIGTGAVGLVKTILAYFS</sequence>
<gene>
    <name evidence="1" type="ORF">DCCM_4540</name>
</gene>